<protein>
    <submittedName>
        <fullName evidence="4">Glutamate-1-semialdehyde 2,1-aminomutase</fullName>
        <ecNumber evidence="4">5.4.3.8</ecNumber>
    </submittedName>
</protein>
<evidence type="ECO:0000313" key="5">
    <source>
        <dbReference type="Proteomes" id="UP000031368"/>
    </source>
</evidence>
<keyword evidence="2 3" id="KW-0663">Pyridoxal phosphate</keyword>
<dbReference type="CDD" id="cd00610">
    <property type="entry name" value="OAT_like"/>
    <property type="match status" value="1"/>
</dbReference>
<dbReference type="EMBL" id="CP006880">
    <property type="protein sequence ID" value="AJD44126.1"/>
    <property type="molecule type" value="Genomic_DNA"/>
</dbReference>
<gene>
    <name evidence="4" type="primary">hemL</name>
    <name evidence="4" type="ORF">RGR602_PC00079</name>
</gene>
<dbReference type="GO" id="GO:0030170">
    <property type="term" value="F:pyridoxal phosphate binding"/>
    <property type="evidence" value="ECO:0007669"/>
    <property type="project" value="InterPro"/>
</dbReference>
<evidence type="ECO:0000256" key="2">
    <source>
        <dbReference type="ARBA" id="ARBA00022898"/>
    </source>
</evidence>
<keyword evidence="5" id="KW-1185">Reference proteome</keyword>
<keyword evidence="4" id="KW-0614">Plasmid</keyword>
<reference evidence="4 5" key="1">
    <citation type="submission" date="2013-11" db="EMBL/GenBank/DDBJ databases">
        <title>Complete genome sequence of Rhizobium gallicum bv. gallicum R602.</title>
        <authorList>
            <person name="Bustos P."/>
            <person name="Santamaria R.I."/>
            <person name="Lozano L."/>
            <person name="Acosta J.L."/>
            <person name="Ormeno-Orrillo E."/>
            <person name="Rogel M.A."/>
            <person name="Romero D."/>
            <person name="Cevallos M.A."/>
            <person name="Martinez-Romero E."/>
            <person name="Gonzalez V."/>
        </authorList>
    </citation>
    <scope>NUCLEOTIDE SEQUENCE [LARGE SCALE GENOMIC DNA]</scope>
    <source>
        <strain evidence="4 5">R602</strain>
        <plasmid evidence="4 5">pRgalR602c</plasmid>
    </source>
</reference>
<dbReference type="InterPro" id="IPR015422">
    <property type="entry name" value="PyrdxlP-dep_Trfase_small"/>
</dbReference>
<dbReference type="PANTHER" id="PTHR43713">
    <property type="entry name" value="GLUTAMATE-1-SEMIALDEHYDE 2,1-AMINOMUTASE"/>
    <property type="match status" value="1"/>
</dbReference>
<dbReference type="RefSeq" id="WP_052451733.1">
    <property type="nucleotide sequence ID" value="NZ_CP006880.1"/>
</dbReference>
<accession>A0A0B4XAJ4</accession>
<proteinExistence type="inferred from homology"/>
<dbReference type="PANTHER" id="PTHR43713:SF3">
    <property type="entry name" value="GLUTAMATE-1-SEMIALDEHYDE 2,1-AMINOMUTASE 1, CHLOROPLASTIC-RELATED"/>
    <property type="match status" value="1"/>
</dbReference>
<dbReference type="Gene3D" id="3.90.1150.10">
    <property type="entry name" value="Aspartate Aminotransferase, domain 1"/>
    <property type="match status" value="1"/>
</dbReference>
<dbReference type="KEGG" id="rga:RGR602_PC00079"/>
<dbReference type="InterPro" id="IPR015424">
    <property type="entry name" value="PyrdxlP-dep_Trfase"/>
</dbReference>
<dbReference type="InterPro" id="IPR015421">
    <property type="entry name" value="PyrdxlP-dep_Trfase_major"/>
</dbReference>
<name>A0A0B4XAJ4_9HYPH</name>
<dbReference type="AlphaFoldDB" id="A0A0B4XAJ4"/>
<geneLocation type="plasmid" evidence="4 5">
    <name>pRgalR602c</name>
</geneLocation>
<dbReference type="Pfam" id="PF00202">
    <property type="entry name" value="Aminotran_3"/>
    <property type="match status" value="1"/>
</dbReference>
<evidence type="ECO:0000256" key="1">
    <source>
        <dbReference type="ARBA" id="ARBA00001933"/>
    </source>
</evidence>
<dbReference type="GO" id="GO:0008483">
    <property type="term" value="F:transaminase activity"/>
    <property type="evidence" value="ECO:0007669"/>
    <property type="project" value="InterPro"/>
</dbReference>
<keyword evidence="4" id="KW-0413">Isomerase</keyword>
<evidence type="ECO:0000256" key="3">
    <source>
        <dbReference type="RuleBase" id="RU003560"/>
    </source>
</evidence>
<dbReference type="InterPro" id="IPR005814">
    <property type="entry name" value="Aminotrans_3"/>
</dbReference>
<sequence length="453" mass="48581">MLHTRDISGDRPLSRARSHHFFNRGRKIFPSGVTRVTVERQPVPVYIARGEGAYVLDVDGNRFLDLNNNFTTLIHGHGFLPVADAVADLLHRGTCFSNPTEHEIDLAELLAERIPAIEHVRFVNSGTEAVMFAIKAARAFTGRTGIVRVEGAYHGAYDWAEAGQASSPTRWGDGSRPNAIPAYRGTPPSVADDVAVIRFNDVEGIERRMADVGARTACVLIDPMPSRAGLIEPKADFLQALQAAAHKHGVLLVADEVLNLRQSYRGASARYGLEPDLIACGKIIGGGFPVGAVGGRANVMSVFANDKGKPLLPQGGTFSANPVSMVAGRVAMEAMTEEAFHGLERLGDNVRSGLQNAIDRTGAPFSVSGAASLFRIHPKKQAPSDYRSGYPTQAENDINTALSDYFLHRGILLPNGAAACLSTAMTAYDADAVVTTFSDFLSTPAAQEFEASR</sequence>
<dbReference type="Proteomes" id="UP000031368">
    <property type="component" value="Plasmid pRgalR602c"/>
</dbReference>
<dbReference type="GO" id="GO:0042286">
    <property type="term" value="F:glutamate-1-semialdehyde 2,1-aminomutase activity"/>
    <property type="evidence" value="ECO:0007669"/>
    <property type="project" value="UniProtKB-EC"/>
</dbReference>
<dbReference type="SUPFAM" id="SSF53383">
    <property type="entry name" value="PLP-dependent transferases"/>
    <property type="match status" value="1"/>
</dbReference>
<comment type="cofactor">
    <cofactor evidence="1">
        <name>pyridoxal 5'-phosphate</name>
        <dbReference type="ChEBI" id="CHEBI:597326"/>
    </cofactor>
</comment>
<dbReference type="Gene3D" id="3.40.640.10">
    <property type="entry name" value="Type I PLP-dependent aspartate aminotransferase-like (Major domain)"/>
    <property type="match status" value="1"/>
</dbReference>
<dbReference type="EC" id="5.4.3.8" evidence="4"/>
<dbReference type="HOGENOM" id="CLU_016922_1_2_5"/>
<evidence type="ECO:0000313" key="4">
    <source>
        <dbReference type="EMBL" id="AJD44126.1"/>
    </source>
</evidence>
<organism evidence="4 5">
    <name type="scientific">Rhizobium gallicum bv. gallicum R602sp</name>
    <dbReference type="NCBI Taxonomy" id="1041138"/>
    <lineage>
        <taxon>Bacteria</taxon>
        <taxon>Pseudomonadati</taxon>
        <taxon>Pseudomonadota</taxon>
        <taxon>Alphaproteobacteria</taxon>
        <taxon>Hyphomicrobiales</taxon>
        <taxon>Rhizobiaceae</taxon>
        <taxon>Rhizobium/Agrobacterium group</taxon>
        <taxon>Rhizobium</taxon>
    </lineage>
</organism>
<comment type="similarity">
    <text evidence="3">Belongs to the class-III pyridoxal-phosphate-dependent aminotransferase family.</text>
</comment>